<evidence type="ECO:0000256" key="1">
    <source>
        <dbReference type="ARBA" id="ARBA00022723"/>
    </source>
</evidence>
<feature type="binding site" evidence="6">
    <location>
        <position position="179"/>
    </location>
    <ligand>
        <name>Zn(2+)</name>
        <dbReference type="ChEBI" id="CHEBI:29105"/>
    </ligand>
</feature>
<organism evidence="9">
    <name type="scientific">Homalodisca liturata</name>
    <dbReference type="NCBI Taxonomy" id="320908"/>
    <lineage>
        <taxon>Eukaryota</taxon>
        <taxon>Metazoa</taxon>
        <taxon>Ecdysozoa</taxon>
        <taxon>Arthropoda</taxon>
        <taxon>Hexapoda</taxon>
        <taxon>Insecta</taxon>
        <taxon>Pterygota</taxon>
        <taxon>Neoptera</taxon>
        <taxon>Paraneoptera</taxon>
        <taxon>Hemiptera</taxon>
        <taxon>Auchenorrhyncha</taxon>
        <taxon>Membracoidea</taxon>
        <taxon>Cicadellidae</taxon>
        <taxon>Cicadellinae</taxon>
        <taxon>Proconiini</taxon>
        <taxon>Homalodisca</taxon>
    </lineage>
</organism>
<feature type="binding site" evidence="6">
    <location>
        <position position="229"/>
    </location>
    <ligand>
        <name>Zn(2+)</name>
        <dbReference type="ChEBI" id="CHEBI:29105"/>
    </ligand>
</feature>
<dbReference type="PANTHER" id="PTHR46600">
    <property type="entry name" value="THAP DOMAIN-CONTAINING"/>
    <property type="match status" value="1"/>
</dbReference>
<dbReference type="InterPro" id="IPR026516">
    <property type="entry name" value="THAP1/10"/>
</dbReference>
<dbReference type="InterPro" id="IPR006612">
    <property type="entry name" value="THAP_Znf"/>
</dbReference>
<name>A0A1B6HIE4_9HEMI</name>
<accession>A0A1B6HIE4</accession>
<evidence type="ECO:0000259" key="7">
    <source>
        <dbReference type="PROSITE" id="PS50950"/>
    </source>
</evidence>
<evidence type="ECO:0000256" key="5">
    <source>
        <dbReference type="PROSITE-ProRule" id="PRU00309"/>
    </source>
</evidence>
<dbReference type="PROSITE" id="PS50950">
    <property type="entry name" value="ZF_THAP"/>
    <property type="match status" value="1"/>
</dbReference>
<dbReference type="Gene3D" id="3.40.1800.20">
    <property type="match status" value="1"/>
</dbReference>
<evidence type="ECO:0000256" key="4">
    <source>
        <dbReference type="ARBA" id="ARBA00023125"/>
    </source>
</evidence>
<keyword evidence="4 5" id="KW-0238">DNA-binding</keyword>
<dbReference type="EMBL" id="GECU01033274">
    <property type="protein sequence ID" value="JAS74432.1"/>
    <property type="molecule type" value="Transcribed_RNA"/>
</dbReference>
<proteinExistence type="predicted"/>
<evidence type="ECO:0000256" key="3">
    <source>
        <dbReference type="ARBA" id="ARBA00022833"/>
    </source>
</evidence>
<gene>
    <name evidence="9" type="ORF">g.21970</name>
</gene>
<evidence type="ECO:0000313" key="9">
    <source>
        <dbReference type="EMBL" id="JAS74432.1"/>
    </source>
</evidence>
<keyword evidence="3 6" id="KW-0862">Zinc</keyword>
<dbReference type="SUPFAM" id="SSF57716">
    <property type="entry name" value="Glucocorticoid receptor-like (DNA-binding domain)"/>
    <property type="match status" value="2"/>
</dbReference>
<keyword evidence="2 5" id="KW-0863">Zinc-finger</keyword>
<evidence type="ECO:0000256" key="2">
    <source>
        <dbReference type="ARBA" id="ARBA00022771"/>
    </source>
</evidence>
<evidence type="ECO:0000259" key="8">
    <source>
        <dbReference type="PROSITE" id="PS51915"/>
    </source>
</evidence>
<evidence type="ECO:0000256" key="6">
    <source>
        <dbReference type="PROSITE-ProRule" id="PRU01263"/>
    </source>
</evidence>
<dbReference type="GO" id="GO:0008270">
    <property type="term" value="F:zinc ion binding"/>
    <property type="evidence" value="ECO:0007669"/>
    <property type="project" value="UniProtKB-UniRule"/>
</dbReference>
<dbReference type="PROSITE" id="PS00028">
    <property type="entry name" value="ZINC_FINGER_C2H2_1"/>
    <property type="match status" value="1"/>
</dbReference>
<feature type="non-terminal residue" evidence="9">
    <location>
        <position position="555"/>
    </location>
</feature>
<dbReference type="InterPro" id="IPR012934">
    <property type="entry name" value="Znf_AD"/>
</dbReference>
<dbReference type="PROSITE" id="PS51915">
    <property type="entry name" value="ZAD"/>
    <property type="match status" value="1"/>
</dbReference>
<feature type="domain" description="THAP-type" evidence="7">
    <location>
        <begin position="1"/>
        <end position="91"/>
    </location>
</feature>
<dbReference type="InterPro" id="IPR013087">
    <property type="entry name" value="Znf_C2H2_type"/>
</dbReference>
<keyword evidence="1 6" id="KW-0479">Metal-binding</keyword>
<sequence>MVRAYVYVCAAKKCYNTWLNHPNKGFFCFPRNRELCKTWLHNSGRTDLEVSVVEKSNGYYKLCSDHFEDKYFTDHTRTKLIRAQQPVPTIFVNNITDLLPQGSQTLDIDLPDGSENDDPSTLCECVLDPSQLMVQSERIPISYNSNQVTKKKDYDPDTISKALVNLNPETELHELEDLCRFCMNKAQQVSVDLFSETSEATEIRKTGELLLKHRIDVSDRLPHKVCPQCVTDLETCKRFTDQFRNADRYLRAVAKYSLFIGSENESETDDDTEEISDEELLKPIPKKSLVMPLKSLKPVLEDTQSYLEDVGANLDSSSNLPSTDCIVWENTLGQDKNTESAAGAPVNLETADSELSVNQLLPLQAPEIGLISTDDHLWQNGVELICNNMVILPSQKITITTPQKSTADKKPLNLSPVKRYNAPLFDLKNLEKDLRLMNSSEYSSQEQLNKDVNIQSVGVEPASEYTENELINQLDRNTNDDGNCESGESDTGLTVSYKCLECYSLFSSYPDLVDHVLTNHQKIDKLSGDVNNIEFQNPVLLEEEPKTDHEDSELK</sequence>
<dbReference type="SMART" id="SM00980">
    <property type="entry name" value="THAP"/>
    <property type="match status" value="1"/>
</dbReference>
<dbReference type="SMART" id="SM00868">
    <property type="entry name" value="zf-AD"/>
    <property type="match status" value="1"/>
</dbReference>
<feature type="domain" description="ZAD" evidence="8">
    <location>
        <begin position="177"/>
        <end position="253"/>
    </location>
</feature>
<protein>
    <submittedName>
        <fullName evidence="9">Uncharacterized protein</fullName>
    </submittedName>
</protein>
<dbReference type="SMART" id="SM00692">
    <property type="entry name" value="DM3"/>
    <property type="match status" value="1"/>
</dbReference>
<dbReference type="Pfam" id="PF05485">
    <property type="entry name" value="THAP"/>
    <property type="match status" value="1"/>
</dbReference>
<reference evidence="9" key="1">
    <citation type="submission" date="2015-11" db="EMBL/GenBank/DDBJ databases">
        <title>De novo transcriptome assembly of four potential Pierce s Disease insect vectors from Arizona vineyards.</title>
        <authorList>
            <person name="Tassone E.E."/>
        </authorList>
    </citation>
    <scope>NUCLEOTIDE SEQUENCE</scope>
</reference>
<dbReference type="PANTHER" id="PTHR46600:SF11">
    <property type="entry name" value="THAP DOMAIN-CONTAINING PROTEIN 10"/>
    <property type="match status" value="1"/>
</dbReference>
<feature type="binding site" evidence="6">
    <location>
        <position position="226"/>
    </location>
    <ligand>
        <name>Zn(2+)</name>
        <dbReference type="ChEBI" id="CHEBI:29105"/>
    </ligand>
</feature>
<dbReference type="GO" id="GO:0005634">
    <property type="term" value="C:nucleus"/>
    <property type="evidence" value="ECO:0007669"/>
    <property type="project" value="InterPro"/>
</dbReference>
<feature type="binding site" evidence="6">
    <location>
        <position position="182"/>
    </location>
    <ligand>
        <name>Zn(2+)</name>
        <dbReference type="ChEBI" id="CHEBI:29105"/>
    </ligand>
</feature>
<dbReference type="AlphaFoldDB" id="A0A1B6HIE4"/>
<dbReference type="GO" id="GO:0043565">
    <property type="term" value="F:sequence-specific DNA binding"/>
    <property type="evidence" value="ECO:0007669"/>
    <property type="project" value="InterPro"/>
</dbReference>
<dbReference type="Pfam" id="PF07776">
    <property type="entry name" value="zf-AD"/>
    <property type="match status" value="1"/>
</dbReference>